<evidence type="ECO:0000256" key="2">
    <source>
        <dbReference type="RuleBase" id="RU003707"/>
    </source>
</evidence>
<keyword evidence="3" id="KW-0413">Isomerase</keyword>
<evidence type="ECO:0000313" key="4">
    <source>
        <dbReference type="Proteomes" id="UP000297647"/>
    </source>
</evidence>
<dbReference type="Gene3D" id="1.10.12.10">
    <property type="entry name" value="Lyase 2-enoyl-coa Hydratase, Chain A, domain 2"/>
    <property type="match status" value="1"/>
</dbReference>
<reference evidence="3 4" key="1">
    <citation type="submission" date="2019-03" db="EMBL/GenBank/DDBJ databases">
        <title>Algoriphagus sp. nov, a new strain isolated from root system soil of mangrove plant Kandelia.</title>
        <authorList>
            <person name="Yin Q."/>
            <person name="Wang K."/>
            <person name="Song Z."/>
        </authorList>
    </citation>
    <scope>NUCLEOTIDE SEQUENCE [LARGE SCALE GENOMIC DNA]</scope>
    <source>
        <strain evidence="3 4">XY-J91</strain>
    </source>
</reference>
<dbReference type="InterPro" id="IPR051683">
    <property type="entry name" value="Enoyl-CoA_Hydratase/Isomerase"/>
</dbReference>
<proteinExistence type="inferred from homology"/>
<dbReference type="EMBL" id="SPSB01000004">
    <property type="protein sequence ID" value="TFV93324.1"/>
    <property type="molecule type" value="Genomic_DNA"/>
</dbReference>
<evidence type="ECO:0000256" key="1">
    <source>
        <dbReference type="ARBA" id="ARBA00005254"/>
    </source>
</evidence>
<dbReference type="PROSITE" id="PS00166">
    <property type="entry name" value="ENOYL_COA_HYDRATASE"/>
    <property type="match status" value="1"/>
</dbReference>
<sequence>MESPIRLEKSNRIGKITLNRPEKRNAMSTELVEGMLGALGELESDEEVKVVIIAAEGKAFCAGADLAYLQQMQNFTPEENLVDSRRLMSLFDRIYNFPKPVIAQVQGHALAGGCGLVTVCDFAFTVPDALFGYTEVKIGFIPALVSIFLQEQIGAAKTQELLLSGELISAQKAAELGIVTAVTELEFLEKEVQEFTQKLIENNSGHAMTTTKALLRSLHQEERQKKLEEAAVLNAKSRSNPDCVRGISAFLNKEKPSW</sequence>
<dbReference type="InterPro" id="IPR001753">
    <property type="entry name" value="Enoyl-CoA_hydra/iso"/>
</dbReference>
<accession>A0A4Y9QKT8</accession>
<dbReference type="RefSeq" id="WP_135075273.1">
    <property type="nucleotide sequence ID" value="NZ_SPSB01000004.1"/>
</dbReference>
<dbReference type="PANTHER" id="PTHR42964:SF1">
    <property type="entry name" value="POLYKETIDE BIOSYNTHESIS ENOYL-COA HYDRATASE PKSH-RELATED"/>
    <property type="match status" value="1"/>
</dbReference>
<comment type="caution">
    <text evidence="3">The sequence shown here is derived from an EMBL/GenBank/DDBJ whole genome shotgun (WGS) entry which is preliminary data.</text>
</comment>
<dbReference type="OrthoDB" id="9775794at2"/>
<dbReference type="InterPro" id="IPR014748">
    <property type="entry name" value="Enoyl-CoA_hydra_C"/>
</dbReference>
<comment type="similarity">
    <text evidence="1 2">Belongs to the enoyl-CoA hydratase/isomerase family.</text>
</comment>
<dbReference type="Proteomes" id="UP000297647">
    <property type="component" value="Unassembled WGS sequence"/>
</dbReference>
<dbReference type="InterPro" id="IPR029045">
    <property type="entry name" value="ClpP/crotonase-like_dom_sf"/>
</dbReference>
<evidence type="ECO:0000313" key="3">
    <source>
        <dbReference type="EMBL" id="TFV93324.1"/>
    </source>
</evidence>
<dbReference type="CDD" id="cd06558">
    <property type="entry name" value="crotonase-like"/>
    <property type="match status" value="1"/>
</dbReference>
<organism evidence="3 4">
    <name type="scientific">Algoriphagus kandeliae</name>
    <dbReference type="NCBI Taxonomy" id="2562278"/>
    <lineage>
        <taxon>Bacteria</taxon>
        <taxon>Pseudomonadati</taxon>
        <taxon>Bacteroidota</taxon>
        <taxon>Cytophagia</taxon>
        <taxon>Cytophagales</taxon>
        <taxon>Cyclobacteriaceae</taxon>
        <taxon>Algoriphagus</taxon>
    </lineage>
</organism>
<protein>
    <submittedName>
        <fullName evidence="3">Enoyl-CoA hydratase/isomerase family protein</fullName>
    </submittedName>
</protein>
<keyword evidence="4" id="KW-1185">Reference proteome</keyword>
<dbReference type="InterPro" id="IPR018376">
    <property type="entry name" value="Enoyl-CoA_hyd/isom_CS"/>
</dbReference>
<dbReference type="Pfam" id="PF00378">
    <property type="entry name" value="ECH_1"/>
    <property type="match status" value="1"/>
</dbReference>
<dbReference type="AlphaFoldDB" id="A0A4Y9QKT8"/>
<dbReference type="SUPFAM" id="SSF52096">
    <property type="entry name" value="ClpP/crotonase"/>
    <property type="match status" value="1"/>
</dbReference>
<name>A0A4Y9QKT8_9BACT</name>
<dbReference type="Gene3D" id="3.90.226.10">
    <property type="entry name" value="2-enoyl-CoA Hydratase, Chain A, domain 1"/>
    <property type="match status" value="1"/>
</dbReference>
<dbReference type="PANTHER" id="PTHR42964">
    <property type="entry name" value="ENOYL-COA HYDRATASE"/>
    <property type="match status" value="1"/>
</dbReference>
<dbReference type="GO" id="GO:0016853">
    <property type="term" value="F:isomerase activity"/>
    <property type="evidence" value="ECO:0007669"/>
    <property type="project" value="UniProtKB-KW"/>
</dbReference>
<gene>
    <name evidence="3" type="ORF">E4S40_13795</name>
</gene>